<dbReference type="STRING" id="1249101.BST21_22460"/>
<gene>
    <name evidence="1" type="ORF">MCEL_01090</name>
</gene>
<keyword evidence="2" id="KW-1185">Reference proteome</keyword>
<dbReference type="KEGG" id="mcee:MCEL_01090"/>
<accession>A0A1X0BKL7</accession>
<dbReference type="OrthoDB" id="4775491at2"/>
<dbReference type="EMBL" id="AP022591">
    <property type="protein sequence ID" value="BBY41814.1"/>
    <property type="molecule type" value="Genomic_DNA"/>
</dbReference>
<dbReference type="RefSeq" id="WP_083006926.1">
    <property type="nucleotide sequence ID" value="NZ_AP022591.1"/>
</dbReference>
<proteinExistence type="predicted"/>
<dbReference type="AlphaFoldDB" id="A0A1X0BKL7"/>
<reference evidence="1 2" key="1">
    <citation type="journal article" date="2019" name="Emerg. Microbes Infect.">
        <title>Comprehensive subspecies identification of 175 nontuberculous mycobacteria species based on 7547 genomic profiles.</title>
        <authorList>
            <person name="Matsumoto Y."/>
            <person name="Kinjo T."/>
            <person name="Motooka D."/>
            <person name="Nabeya D."/>
            <person name="Jung N."/>
            <person name="Uechi K."/>
            <person name="Horii T."/>
            <person name="Iida T."/>
            <person name="Fujita J."/>
            <person name="Nakamura S."/>
        </authorList>
    </citation>
    <scope>NUCLEOTIDE SEQUENCE [LARGE SCALE GENOMIC DNA]</scope>
    <source>
        <strain evidence="1 2">JCM 18439</strain>
    </source>
</reference>
<dbReference type="Proteomes" id="UP000466431">
    <property type="component" value="Chromosome"/>
</dbReference>
<organism evidence="1 2">
    <name type="scientific">Mycolicibacterium celeriflavum</name>
    <name type="common">Mycobacterium celeriflavum</name>
    <dbReference type="NCBI Taxonomy" id="1249101"/>
    <lineage>
        <taxon>Bacteria</taxon>
        <taxon>Bacillati</taxon>
        <taxon>Actinomycetota</taxon>
        <taxon>Actinomycetes</taxon>
        <taxon>Mycobacteriales</taxon>
        <taxon>Mycobacteriaceae</taxon>
        <taxon>Mycolicibacterium</taxon>
    </lineage>
</organism>
<evidence type="ECO:0000313" key="2">
    <source>
        <dbReference type="Proteomes" id="UP000466431"/>
    </source>
</evidence>
<sequence>MATAESRDDRLARFEARLAQLPDPHVFSAEELERAEQARAARHFGFAQPVFRTSVKLRFSGDAVVGHDLNSVIAGAVIGGVTEVVEAAAQEVKVPKDSAQLFLSPVVSPGSTVLELFGPPMPQPDQEKLDTEIDDGPTDIALSHVFALLDTVNMKSLGTVGDSELEVSSRLGSKLFTLSNELIEFGVDLGLVWTRPRGTRRQADFTRSTAHGFRALLDYEQTERVPKTETGVLAHISTDGTIGFTYGAKRDKRITLDGSNIDAELLRSLWASEVTLSWIEETTTHPRRRATNTERTAMSVEPKD</sequence>
<name>A0A1X0BKL7_MYCCF</name>
<evidence type="ECO:0000313" key="1">
    <source>
        <dbReference type="EMBL" id="BBY41814.1"/>
    </source>
</evidence>
<protein>
    <submittedName>
        <fullName evidence="1">Uncharacterized protein</fullName>
    </submittedName>
</protein>